<dbReference type="SUPFAM" id="SSF141868">
    <property type="entry name" value="EAL domain-like"/>
    <property type="match status" value="1"/>
</dbReference>
<dbReference type="SUPFAM" id="SSF55785">
    <property type="entry name" value="PYP-like sensor domain (PAS domain)"/>
    <property type="match status" value="1"/>
</dbReference>
<dbReference type="Pfam" id="PF00563">
    <property type="entry name" value="EAL"/>
    <property type="match status" value="1"/>
</dbReference>
<dbReference type="GO" id="GO:0071732">
    <property type="term" value="P:cellular response to nitric oxide"/>
    <property type="evidence" value="ECO:0007669"/>
    <property type="project" value="UniProtKB-ARBA"/>
</dbReference>
<gene>
    <name evidence="5" type="ordered locus">Ppro_2997</name>
</gene>
<dbReference type="Gene3D" id="3.30.450.20">
    <property type="entry name" value="PAS domain"/>
    <property type="match status" value="1"/>
</dbReference>
<dbReference type="PROSITE" id="PS50112">
    <property type="entry name" value="PAS"/>
    <property type="match status" value="1"/>
</dbReference>
<dbReference type="Pfam" id="PF00990">
    <property type="entry name" value="GGDEF"/>
    <property type="match status" value="1"/>
</dbReference>
<protein>
    <submittedName>
        <fullName evidence="5">Periplasmic sensor diguanylate cyclase/phosphodiesterase</fullName>
    </submittedName>
</protein>
<dbReference type="InterPro" id="IPR000160">
    <property type="entry name" value="GGDEF_dom"/>
</dbReference>
<dbReference type="SMART" id="SM00052">
    <property type="entry name" value="EAL"/>
    <property type="match status" value="1"/>
</dbReference>
<reference evidence="5 6" key="1">
    <citation type="submission" date="2006-10" db="EMBL/GenBank/DDBJ databases">
        <title>Complete sequence of chromosome of Pelobacter propionicus DSM 2379.</title>
        <authorList>
            <consortium name="US DOE Joint Genome Institute"/>
            <person name="Copeland A."/>
            <person name="Lucas S."/>
            <person name="Lapidus A."/>
            <person name="Barry K."/>
            <person name="Detter J.C."/>
            <person name="Glavina del Rio T."/>
            <person name="Hammon N."/>
            <person name="Israni S."/>
            <person name="Dalin E."/>
            <person name="Tice H."/>
            <person name="Pitluck S."/>
            <person name="Saunders E."/>
            <person name="Brettin T."/>
            <person name="Bruce D."/>
            <person name="Han C."/>
            <person name="Tapia R."/>
            <person name="Schmutz J."/>
            <person name="Larimer F."/>
            <person name="Land M."/>
            <person name="Hauser L."/>
            <person name="Kyrpides N."/>
            <person name="Kim E."/>
            <person name="Lovley D."/>
            <person name="Richardson P."/>
        </authorList>
    </citation>
    <scope>NUCLEOTIDE SEQUENCE [LARGE SCALE GENOMIC DNA]</scope>
    <source>
        <strain evidence="6">DSM 2379 / NBRC 103807 / OttBd1</strain>
    </source>
</reference>
<dbReference type="Pfam" id="PF05228">
    <property type="entry name" value="CHASE4"/>
    <property type="match status" value="1"/>
</dbReference>
<dbReference type="PANTHER" id="PTHR44757">
    <property type="entry name" value="DIGUANYLATE CYCLASE DGCP"/>
    <property type="match status" value="1"/>
</dbReference>
<dbReference type="SMART" id="SM00091">
    <property type="entry name" value="PAS"/>
    <property type="match status" value="1"/>
</dbReference>
<dbReference type="InterPro" id="IPR043128">
    <property type="entry name" value="Rev_trsase/Diguanyl_cyclase"/>
</dbReference>
<dbReference type="PROSITE" id="PS50883">
    <property type="entry name" value="EAL"/>
    <property type="match status" value="1"/>
</dbReference>
<dbReference type="GO" id="GO:0006355">
    <property type="term" value="P:regulation of DNA-templated transcription"/>
    <property type="evidence" value="ECO:0007669"/>
    <property type="project" value="InterPro"/>
</dbReference>
<dbReference type="SUPFAM" id="SSF55073">
    <property type="entry name" value="Nucleotide cyclase"/>
    <property type="match status" value="1"/>
</dbReference>
<proteinExistence type="predicted"/>
<dbReference type="InterPro" id="IPR052155">
    <property type="entry name" value="Biofilm_reg_signaling"/>
</dbReference>
<evidence type="ECO:0000259" key="3">
    <source>
        <dbReference type="PROSITE" id="PS50883"/>
    </source>
</evidence>
<evidence type="ECO:0000259" key="4">
    <source>
        <dbReference type="PROSITE" id="PS50887"/>
    </source>
</evidence>
<feature type="domain" description="EAL" evidence="3">
    <location>
        <begin position="606"/>
        <end position="860"/>
    </location>
</feature>
<dbReference type="AlphaFoldDB" id="A1ATC4"/>
<dbReference type="eggNOG" id="COG5001">
    <property type="taxonomic scope" value="Bacteria"/>
</dbReference>
<evidence type="ECO:0000256" key="1">
    <source>
        <dbReference type="ARBA" id="ARBA00051114"/>
    </source>
</evidence>
<dbReference type="Gene3D" id="3.20.20.450">
    <property type="entry name" value="EAL domain"/>
    <property type="match status" value="1"/>
</dbReference>
<dbReference type="SMART" id="SM00267">
    <property type="entry name" value="GGDEF"/>
    <property type="match status" value="1"/>
</dbReference>
<comment type="catalytic activity">
    <reaction evidence="1">
        <text>3',3'-c-di-GMP + H2O = 5'-phosphoguanylyl(3'-&gt;5')guanosine + H(+)</text>
        <dbReference type="Rhea" id="RHEA:24902"/>
        <dbReference type="ChEBI" id="CHEBI:15377"/>
        <dbReference type="ChEBI" id="CHEBI:15378"/>
        <dbReference type="ChEBI" id="CHEBI:58754"/>
        <dbReference type="ChEBI" id="CHEBI:58805"/>
        <dbReference type="EC" id="3.1.4.52"/>
    </reaction>
    <physiologicalReaction direction="left-to-right" evidence="1">
        <dbReference type="Rhea" id="RHEA:24903"/>
    </physiologicalReaction>
</comment>
<keyword evidence="6" id="KW-1185">Reference proteome</keyword>
<dbReference type="CDD" id="cd01949">
    <property type="entry name" value="GGDEF"/>
    <property type="match status" value="1"/>
</dbReference>
<evidence type="ECO:0000259" key="2">
    <source>
        <dbReference type="PROSITE" id="PS50112"/>
    </source>
</evidence>
<dbReference type="NCBIfam" id="TIGR00254">
    <property type="entry name" value="GGDEF"/>
    <property type="match status" value="1"/>
</dbReference>
<dbReference type="CDD" id="cd01948">
    <property type="entry name" value="EAL"/>
    <property type="match status" value="1"/>
</dbReference>
<dbReference type="RefSeq" id="WP_011736830.1">
    <property type="nucleotide sequence ID" value="NC_008609.1"/>
</dbReference>
<dbReference type="FunFam" id="3.30.70.270:FF:000001">
    <property type="entry name" value="Diguanylate cyclase domain protein"/>
    <property type="match status" value="1"/>
</dbReference>
<dbReference type="STRING" id="338966.Ppro_2997"/>
<dbReference type="GO" id="GO:0071111">
    <property type="term" value="F:cyclic-guanylate-specific phosphodiesterase activity"/>
    <property type="evidence" value="ECO:0007669"/>
    <property type="project" value="UniProtKB-EC"/>
</dbReference>
<dbReference type="eggNOG" id="COG3322">
    <property type="taxonomic scope" value="Bacteria"/>
</dbReference>
<dbReference type="PANTHER" id="PTHR44757:SF2">
    <property type="entry name" value="BIOFILM ARCHITECTURE MAINTENANCE PROTEIN MBAA"/>
    <property type="match status" value="1"/>
</dbReference>
<dbReference type="PROSITE" id="PS50887">
    <property type="entry name" value="GGDEF"/>
    <property type="match status" value="1"/>
</dbReference>
<dbReference type="InterPro" id="IPR035965">
    <property type="entry name" value="PAS-like_dom_sf"/>
</dbReference>
<dbReference type="Pfam" id="PF00989">
    <property type="entry name" value="PAS"/>
    <property type="match status" value="1"/>
</dbReference>
<feature type="domain" description="PAS" evidence="2">
    <location>
        <begin position="309"/>
        <end position="379"/>
    </location>
</feature>
<dbReference type="InterPro" id="IPR029787">
    <property type="entry name" value="Nucleotide_cyclase"/>
</dbReference>
<dbReference type="NCBIfam" id="TIGR00229">
    <property type="entry name" value="sensory_box"/>
    <property type="match status" value="1"/>
</dbReference>
<dbReference type="HOGENOM" id="CLU_000445_70_53_7"/>
<name>A1ATC4_PELPD</name>
<dbReference type="InterPro" id="IPR001633">
    <property type="entry name" value="EAL_dom"/>
</dbReference>
<organism evidence="5 6">
    <name type="scientific">Pelobacter propionicus (strain DSM 2379 / NBRC 103807 / OttBd1)</name>
    <dbReference type="NCBI Taxonomy" id="338966"/>
    <lineage>
        <taxon>Bacteria</taxon>
        <taxon>Pseudomonadati</taxon>
        <taxon>Thermodesulfobacteriota</taxon>
        <taxon>Desulfuromonadia</taxon>
        <taxon>Desulfuromonadales</taxon>
        <taxon>Desulfuromonadaceae</taxon>
        <taxon>Pelobacter</taxon>
    </lineage>
</organism>
<dbReference type="Gene3D" id="3.30.70.270">
    <property type="match status" value="1"/>
</dbReference>
<sequence>MSRKTKAILLLVALIAGISSFLYLSSHLILLKSFSQLEQDYTSENVRRALNSIADDIRQIDTITSDYAGWDEAYAFIDNGNKTFSRSNLDDAIFPKLRLNILVYVRNSGAIVFAKAFDLRTGTESPLPPSLVKQLTANSPLVRHTSSDSVLSGALLLPEGPLLLVSRPVLTSSYQGPIHGSLIMGRFLGTDEIRRLADLNHLNLSILPLNAARQSSKSATILPPLSATRPIAVIPGSGETITGYGLINDIHGKPALIARVDMRRKIYSQGVDAVQYFLFCFLGFCLISSLTGYILYAKLLASRKERKDTEKRYRSVISQASDIILLVDIDSRRILEANLAFQRLLNYAPDKATQLTLYDIMEDDRSGVDWRINRILSEKVCFLGEHTVRAEDGSMVEVDLNANLVSYGEQQVICMVLRDISERKRFEGELMHMAHHDALTGLPNRTLFFDRLRQGLYKKERSGKMLAVIYLDLDRFKIINDTLGHHTGDMLLKEVADRLRGVVRKADTISRLGGDEFTIIIDEIATPADSLLVAEKILHVFSAPFRLEKHEMFITASMGVTLYPNDGDTAEKLLKNADTAMYHAKEEGRNTYQFFSEEMNSRVSERLSMETGLRHALARNEFLLHYQPRVNTTTGRIVGVEALIRWQQPQKGLILPDAFIPLAEETGLIIPIGEWVLRNTCTQARAWQEAGFAQMRISVNISCRQFTHDNLPDTIRGILRETGLQPSCLELEITESVIMLNPERAISLLNELKEMGISIAIDDFGTGYSSLSLLKRLPADILKIDKSFVSGIPGNKSDETLVATIINLGHNMGLGLVAEGVERQEQLHFLEERNCQEVQGYYFSKPLPAETLQPLLKNGTYPAAAGRQQPTDARDI</sequence>
<accession>A1ATC4</accession>
<dbReference type="InterPro" id="IPR013767">
    <property type="entry name" value="PAS_fold"/>
</dbReference>
<dbReference type="InterPro" id="IPR000014">
    <property type="entry name" value="PAS"/>
</dbReference>
<dbReference type="InterPro" id="IPR035919">
    <property type="entry name" value="EAL_sf"/>
</dbReference>
<evidence type="ECO:0000313" key="5">
    <source>
        <dbReference type="EMBL" id="ABL00595.1"/>
    </source>
</evidence>
<dbReference type="Proteomes" id="UP000006732">
    <property type="component" value="Chromosome"/>
</dbReference>
<dbReference type="EMBL" id="CP000482">
    <property type="protein sequence ID" value="ABL00595.1"/>
    <property type="molecule type" value="Genomic_DNA"/>
</dbReference>
<dbReference type="CDD" id="cd00130">
    <property type="entry name" value="PAS"/>
    <property type="match status" value="1"/>
</dbReference>
<evidence type="ECO:0000313" key="6">
    <source>
        <dbReference type="Proteomes" id="UP000006732"/>
    </source>
</evidence>
<dbReference type="FunFam" id="3.20.20.450:FF:000001">
    <property type="entry name" value="Cyclic di-GMP phosphodiesterase yahA"/>
    <property type="match status" value="1"/>
</dbReference>
<dbReference type="InterPro" id="IPR007892">
    <property type="entry name" value="CHASE4"/>
</dbReference>
<feature type="domain" description="GGDEF" evidence="4">
    <location>
        <begin position="464"/>
        <end position="597"/>
    </location>
</feature>
<dbReference type="KEGG" id="ppd:Ppro_2997"/>